<comment type="cofactor">
    <cofactor evidence="6">
        <name>Mg(2+)</name>
        <dbReference type="ChEBI" id="CHEBI:18420"/>
    </cofactor>
    <text evidence="6">Binds 1 Mg(2+) ion per monomer.</text>
</comment>
<dbReference type="PANTHER" id="PTHR10491:SF4">
    <property type="entry name" value="METHIONINE ADENOSYLTRANSFERASE 2 SUBUNIT BETA"/>
    <property type="match status" value="1"/>
</dbReference>
<dbReference type="Gene3D" id="3.90.25.10">
    <property type="entry name" value="UDP-galactose 4-epimerase, domain 1"/>
    <property type="match status" value="1"/>
</dbReference>
<evidence type="ECO:0000256" key="6">
    <source>
        <dbReference type="RuleBase" id="RU364082"/>
    </source>
</evidence>
<sequence>MKILLTGKNGQVGWELQRALGPLGQVVAVDRQVLDLGNPDSIRAVIREVRPDLIVNPAAYTAVDKAESEPELAMAVNGIAPGIMAEEAKKLGAAMIHYSTDYVFDGRKTSPYTEEDIPSPLNVYGKTKLAGEQAVQAAGIPHLILRTSWVYGARGKNFLLTILRLAKEREELKIVADQIGAPTWSRMIAEATAQILAQSVSPLTPHPSLLTGVYNLTAAGRTSWCGFTQAIVENAQAGTRVMPIPTSDYPLPAPRPLFSLLASDKLARTFGVALPLWDESLKLCMA</sequence>
<evidence type="ECO:0000256" key="1">
    <source>
        <dbReference type="ARBA" id="ARBA00004781"/>
    </source>
</evidence>
<dbReference type="InterPro" id="IPR036291">
    <property type="entry name" value="NAD(P)-bd_dom_sf"/>
</dbReference>
<evidence type="ECO:0000256" key="2">
    <source>
        <dbReference type="ARBA" id="ARBA00010944"/>
    </source>
</evidence>
<dbReference type="RefSeq" id="WP_173068613.1">
    <property type="nucleotide sequence ID" value="NZ_AP022853.1"/>
</dbReference>
<name>A0A6F8VIG9_9PROT</name>
<dbReference type="EMBL" id="AP022853">
    <property type="protein sequence ID" value="BCB28732.1"/>
    <property type="molecule type" value="Genomic_DNA"/>
</dbReference>
<gene>
    <name evidence="8" type="ORF">SKTS_36180</name>
</gene>
<comment type="similarity">
    <text evidence="2 6">Belongs to the dTDP-4-dehydrorhamnose reductase family.</text>
</comment>
<dbReference type="CDD" id="cd05254">
    <property type="entry name" value="dTDP_HR_like_SDR_e"/>
    <property type="match status" value="1"/>
</dbReference>
<protein>
    <recommendedName>
        <fullName evidence="4 6">dTDP-4-dehydrorhamnose reductase</fullName>
        <ecNumber evidence="3 6">1.1.1.133</ecNumber>
    </recommendedName>
</protein>
<keyword evidence="9" id="KW-1185">Reference proteome</keyword>
<dbReference type="Gene3D" id="3.40.50.720">
    <property type="entry name" value="NAD(P)-binding Rossmann-like Domain"/>
    <property type="match status" value="1"/>
</dbReference>
<reference evidence="9" key="1">
    <citation type="submission" date="2020-03" db="EMBL/GenBank/DDBJ databases">
        <title>Complete genome sequence of sulfur-oxidizing bacterium skT11.</title>
        <authorList>
            <person name="Kanda M."/>
            <person name="Kojima H."/>
            <person name="Fukui M."/>
        </authorList>
    </citation>
    <scope>NUCLEOTIDE SEQUENCE [LARGE SCALE GENOMIC DNA]</scope>
    <source>
        <strain evidence="9">skT11</strain>
    </source>
</reference>
<keyword evidence="6" id="KW-0521">NADP</keyword>
<dbReference type="SUPFAM" id="SSF51735">
    <property type="entry name" value="NAD(P)-binding Rossmann-fold domains"/>
    <property type="match status" value="1"/>
</dbReference>
<dbReference type="InterPro" id="IPR029903">
    <property type="entry name" value="RmlD-like-bd"/>
</dbReference>
<dbReference type="EC" id="1.1.1.133" evidence="3 6"/>
<proteinExistence type="inferred from homology"/>
<dbReference type="Proteomes" id="UP000502260">
    <property type="component" value="Chromosome"/>
</dbReference>
<dbReference type="PANTHER" id="PTHR10491">
    <property type="entry name" value="DTDP-4-DEHYDRORHAMNOSE REDUCTASE"/>
    <property type="match status" value="1"/>
</dbReference>
<dbReference type="KEGG" id="slac:SKTS_36180"/>
<dbReference type="GO" id="GO:0019305">
    <property type="term" value="P:dTDP-rhamnose biosynthetic process"/>
    <property type="evidence" value="ECO:0007669"/>
    <property type="project" value="UniProtKB-UniPathway"/>
</dbReference>
<dbReference type="AlphaFoldDB" id="A0A6F8VIG9"/>
<keyword evidence="6" id="KW-0560">Oxidoreductase</keyword>
<organism evidence="8 9">
    <name type="scientific">Sulfurimicrobium lacus</name>
    <dbReference type="NCBI Taxonomy" id="2715678"/>
    <lineage>
        <taxon>Bacteria</taxon>
        <taxon>Pseudomonadati</taxon>
        <taxon>Pseudomonadota</taxon>
        <taxon>Betaproteobacteria</taxon>
        <taxon>Nitrosomonadales</taxon>
        <taxon>Sulfuricellaceae</taxon>
        <taxon>Sulfurimicrobium</taxon>
    </lineage>
</organism>
<comment type="catalytic activity">
    <reaction evidence="5 6">
        <text>dTDP-beta-L-rhamnose + NADP(+) = dTDP-4-dehydro-beta-L-rhamnose + NADPH + H(+)</text>
        <dbReference type="Rhea" id="RHEA:21796"/>
        <dbReference type="ChEBI" id="CHEBI:15378"/>
        <dbReference type="ChEBI" id="CHEBI:57510"/>
        <dbReference type="ChEBI" id="CHEBI:57783"/>
        <dbReference type="ChEBI" id="CHEBI:58349"/>
        <dbReference type="ChEBI" id="CHEBI:62830"/>
        <dbReference type="EC" id="1.1.1.133"/>
    </reaction>
</comment>
<dbReference type="InterPro" id="IPR005913">
    <property type="entry name" value="dTDP_dehydrorham_reduct"/>
</dbReference>
<dbReference type="GO" id="GO:0005829">
    <property type="term" value="C:cytosol"/>
    <property type="evidence" value="ECO:0007669"/>
    <property type="project" value="TreeGrafter"/>
</dbReference>
<dbReference type="NCBIfam" id="TIGR01214">
    <property type="entry name" value="rmlD"/>
    <property type="match status" value="1"/>
</dbReference>
<accession>A0A6F8VIG9</accession>
<evidence type="ECO:0000313" key="8">
    <source>
        <dbReference type="EMBL" id="BCB28732.1"/>
    </source>
</evidence>
<comment type="pathway">
    <text evidence="1 6">Carbohydrate biosynthesis; dTDP-L-rhamnose biosynthesis.</text>
</comment>
<dbReference type="UniPathway" id="UPA00124"/>
<evidence type="ECO:0000256" key="3">
    <source>
        <dbReference type="ARBA" id="ARBA00012929"/>
    </source>
</evidence>
<evidence type="ECO:0000256" key="5">
    <source>
        <dbReference type="ARBA" id="ARBA00048200"/>
    </source>
</evidence>
<dbReference type="Pfam" id="PF04321">
    <property type="entry name" value="RmlD_sub_bind"/>
    <property type="match status" value="1"/>
</dbReference>
<feature type="domain" description="RmlD-like substrate binding" evidence="7">
    <location>
        <begin position="1"/>
        <end position="285"/>
    </location>
</feature>
<evidence type="ECO:0000313" key="9">
    <source>
        <dbReference type="Proteomes" id="UP000502260"/>
    </source>
</evidence>
<evidence type="ECO:0000256" key="4">
    <source>
        <dbReference type="ARBA" id="ARBA00017099"/>
    </source>
</evidence>
<evidence type="ECO:0000259" key="7">
    <source>
        <dbReference type="Pfam" id="PF04321"/>
    </source>
</evidence>
<dbReference type="GO" id="GO:0008831">
    <property type="term" value="F:dTDP-4-dehydrorhamnose reductase activity"/>
    <property type="evidence" value="ECO:0007669"/>
    <property type="project" value="UniProtKB-EC"/>
</dbReference>
<comment type="function">
    <text evidence="6">Catalyzes the reduction of dTDP-6-deoxy-L-lyxo-4-hexulose to yield dTDP-L-rhamnose.</text>
</comment>